<organism evidence="7 8">
    <name type="scientific">Leptidea sinapis</name>
    <dbReference type="NCBI Taxonomy" id="189913"/>
    <lineage>
        <taxon>Eukaryota</taxon>
        <taxon>Metazoa</taxon>
        <taxon>Ecdysozoa</taxon>
        <taxon>Arthropoda</taxon>
        <taxon>Hexapoda</taxon>
        <taxon>Insecta</taxon>
        <taxon>Pterygota</taxon>
        <taxon>Neoptera</taxon>
        <taxon>Endopterygota</taxon>
        <taxon>Lepidoptera</taxon>
        <taxon>Glossata</taxon>
        <taxon>Ditrysia</taxon>
        <taxon>Papilionoidea</taxon>
        <taxon>Pieridae</taxon>
        <taxon>Dismorphiinae</taxon>
        <taxon>Leptidea</taxon>
    </lineage>
</organism>
<evidence type="ECO:0000256" key="5">
    <source>
        <dbReference type="PROSITE-ProRule" id="PRU00309"/>
    </source>
</evidence>
<keyword evidence="4 5" id="KW-0238">DNA-binding</keyword>
<dbReference type="GO" id="GO:0008270">
    <property type="term" value="F:zinc ion binding"/>
    <property type="evidence" value="ECO:0007669"/>
    <property type="project" value="UniProtKB-KW"/>
</dbReference>
<evidence type="ECO:0000256" key="2">
    <source>
        <dbReference type="ARBA" id="ARBA00022771"/>
    </source>
</evidence>
<dbReference type="SMART" id="SM00980">
    <property type="entry name" value="THAP"/>
    <property type="match status" value="1"/>
</dbReference>
<proteinExistence type="predicted"/>
<dbReference type="AlphaFoldDB" id="A0A5E4QCF6"/>
<evidence type="ECO:0000313" key="8">
    <source>
        <dbReference type="Proteomes" id="UP000324832"/>
    </source>
</evidence>
<keyword evidence="1" id="KW-0479">Metal-binding</keyword>
<dbReference type="EMBL" id="FZQP02002225">
    <property type="protein sequence ID" value="VVC95133.1"/>
    <property type="molecule type" value="Genomic_DNA"/>
</dbReference>
<evidence type="ECO:0000256" key="4">
    <source>
        <dbReference type="ARBA" id="ARBA00023125"/>
    </source>
</evidence>
<dbReference type="PROSITE" id="PS50950">
    <property type="entry name" value="ZF_THAP"/>
    <property type="match status" value="1"/>
</dbReference>
<dbReference type="GO" id="GO:0003677">
    <property type="term" value="F:DNA binding"/>
    <property type="evidence" value="ECO:0007669"/>
    <property type="project" value="UniProtKB-UniRule"/>
</dbReference>
<sequence length="155" mass="17896">MSNPNTRKSCAVPLCKSTTVNAPEKLFFVVPMDFQMRQKWIKAMKRLYPFGAKSKVFCCEDHFDIENDMENYIKYKLVGGRIKLKKGILPHKFKCQQECNDKPKKSAAKKPNEIKYFEEILCNDVEAIPSTSDAPKKPEEVFVACYEDDTVMEDP</sequence>
<evidence type="ECO:0000259" key="6">
    <source>
        <dbReference type="PROSITE" id="PS50950"/>
    </source>
</evidence>
<evidence type="ECO:0000313" key="7">
    <source>
        <dbReference type="EMBL" id="VVC95133.1"/>
    </source>
</evidence>
<feature type="domain" description="THAP-type" evidence="6">
    <location>
        <begin position="6"/>
        <end position="93"/>
    </location>
</feature>
<accession>A0A5E4QCF6</accession>
<dbReference type="SUPFAM" id="SSF57716">
    <property type="entry name" value="Glucocorticoid receptor-like (DNA-binding domain)"/>
    <property type="match status" value="1"/>
</dbReference>
<keyword evidence="3" id="KW-0862">Zinc</keyword>
<dbReference type="InterPro" id="IPR006612">
    <property type="entry name" value="THAP_Znf"/>
</dbReference>
<evidence type="ECO:0000256" key="1">
    <source>
        <dbReference type="ARBA" id="ARBA00022723"/>
    </source>
</evidence>
<keyword evidence="8" id="KW-1185">Reference proteome</keyword>
<dbReference type="Proteomes" id="UP000324832">
    <property type="component" value="Unassembled WGS sequence"/>
</dbReference>
<gene>
    <name evidence="7" type="ORF">LSINAPIS_LOCUS6921</name>
</gene>
<name>A0A5E4QCF6_9NEOP</name>
<reference evidence="7 8" key="1">
    <citation type="submission" date="2017-07" db="EMBL/GenBank/DDBJ databases">
        <authorList>
            <person name="Talla V."/>
            <person name="Backstrom N."/>
        </authorList>
    </citation>
    <scope>NUCLEOTIDE SEQUENCE [LARGE SCALE GENOMIC DNA]</scope>
</reference>
<keyword evidence="2 5" id="KW-0863">Zinc-finger</keyword>
<protein>
    <recommendedName>
        <fullName evidence="6">THAP-type domain-containing protein</fullName>
    </recommendedName>
</protein>
<evidence type="ECO:0000256" key="3">
    <source>
        <dbReference type="ARBA" id="ARBA00022833"/>
    </source>
</evidence>
<dbReference type="Pfam" id="PF05485">
    <property type="entry name" value="THAP"/>
    <property type="match status" value="1"/>
</dbReference>